<organism evidence="2 3">
    <name type="scientific">Cryptolaemus montrouzieri</name>
    <dbReference type="NCBI Taxonomy" id="559131"/>
    <lineage>
        <taxon>Eukaryota</taxon>
        <taxon>Metazoa</taxon>
        <taxon>Ecdysozoa</taxon>
        <taxon>Arthropoda</taxon>
        <taxon>Hexapoda</taxon>
        <taxon>Insecta</taxon>
        <taxon>Pterygota</taxon>
        <taxon>Neoptera</taxon>
        <taxon>Endopterygota</taxon>
        <taxon>Coleoptera</taxon>
        <taxon>Polyphaga</taxon>
        <taxon>Cucujiformia</taxon>
        <taxon>Coccinelloidea</taxon>
        <taxon>Coccinellidae</taxon>
        <taxon>Scymninae</taxon>
        <taxon>Scymnini</taxon>
        <taxon>Cryptolaemus</taxon>
    </lineage>
</organism>
<dbReference type="EMBL" id="JABFTP020000185">
    <property type="protein sequence ID" value="KAL3288793.1"/>
    <property type="molecule type" value="Genomic_DNA"/>
</dbReference>
<feature type="region of interest" description="Disordered" evidence="1">
    <location>
        <begin position="97"/>
        <end position="199"/>
    </location>
</feature>
<sequence length="199" mass="22889">MEITMQDQDQPSSHTYTFKDQFDEKDELLNATGINIWSATQETLENQALNELNEFAKQTSTALEDGEVEDSTEENISEQSKEVLILENYIKKQEEFKRQKSEKRLHNKLDSSVGESGKFEQCNKRKKETRKTKAIRRKSQCISISEEEHTQPHSSSGSEYIPSDEGSEYECSNISAHSSVNKAKRKSQLRGLEKLEMMD</sequence>
<accession>A0ABD2PCV0</accession>
<evidence type="ECO:0000313" key="3">
    <source>
        <dbReference type="Proteomes" id="UP001516400"/>
    </source>
</evidence>
<dbReference type="Proteomes" id="UP001516400">
    <property type="component" value="Unassembled WGS sequence"/>
</dbReference>
<feature type="compositionally biased region" description="Basic and acidic residues" evidence="1">
    <location>
        <begin position="97"/>
        <end position="109"/>
    </location>
</feature>
<keyword evidence="3" id="KW-1185">Reference proteome</keyword>
<feature type="compositionally biased region" description="Basic residues" evidence="1">
    <location>
        <begin position="124"/>
        <end position="139"/>
    </location>
</feature>
<dbReference type="AlphaFoldDB" id="A0ABD2PCV0"/>
<name>A0ABD2PCV0_9CUCU</name>
<reference evidence="2 3" key="1">
    <citation type="journal article" date="2021" name="BMC Biol.">
        <title>Horizontally acquired antibacterial genes associated with adaptive radiation of ladybird beetles.</title>
        <authorList>
            <person name="Li H.S."/>
            <person name="Tang X.F."/>
            <person name="Huang Y.H."/>
            <person name="Xu Z.Y."/>
            <person name="Chen M.L."/>
            <person name="Du X.Y."/>
            <person name="Qiu B.Y."/>
            <person name="Chen P.T."/>
            <person name="Zhang W."/>
            <person name="Slipinski A."/>
            <person name="Escalona H.E."/>
            <person name="Waterhouse R.M."/>
            <person name="Zwick A."/>
            <person name="Pang H."/>
        </authorList>
    </citation>
    <scope>NUCLEOTIDE SEQUENCE [LARGE SCALE GENOMIC DNA]</scope>
    <source>
        <strain evidence="2">SYSU2018</strain>
    </source>
</reference>
<gene>
    <name evidence="2" type="ORF">HHI36_003227</name>
</gene>
<evidence type="ECO:0000313" key="2">
    <source>
        <dbReference type="EMBL" id="KAL3288793.1"/>
    </source>
</evidence>
<protein>
    <submittedName>
        <fullName evidence="2">Uncharacterized protein</fullName>
    </submittedName>
</protein>
<feature type="compositionally biased region" description="Polar residues" evidence="1">
    <location>
        <begin position="170"/>
        <end position="181"/>
    </location>
</feature>
<evidence type="ECO:0000256" key="1">
    <source>
        <dbReference type="SAM" id="MobiDB-lite"/>
    </source>
</evidence>
<comment type="caution">
    <text evidence="2">The sequence shown here is derived from an EMBL/GenBank/DDBJ whole genome shotgun (WGS) entry which is preliminary data.</text>
</comment>
<proteinExistence type="predicted"/>